<dbReference type="InterPro" id="IPR016088">
    <property type="entry name" value="Chalcone_isomerase_3-sand"/>
</dbReference>
<evidence type="ECO:0000313" key="2">
    <source>
        <dbReference type="EMBL" id="EIW86449.1"/>
    </source>
</evidence>
<comment type="caution">
    <text evidence="2">The sequence shown here is derived from an EMBL/GenBank/DDBJ whole genome shotgun (WGS) entry which is preliminary data.</text>
</comment>
<protein>
    <recommendedName>
        <fullName evidence="1">Chalcone isomerase domain-containing protein</fullName>
    </recommendedName>
</protein>
<reference evidence="3" key="1">
    <citation type="journal article" date="2012" name="Science">
        <title>The Paleozoic origin of enzymatic lignin decomposition reconstructed from 31 fungal genomes.</title>
        <authorList>
            <person name="Floudas D."/>
            <person name="Binder M."/>
            <person name="Riley R."/>
            <person name="Barry K."/>
            <person name="Blanchette R.A."/>
            <person name="Henrissat B."/>
            <person name="Martinez A.T."/>
            <person name="Otillar R."/>
            <person name="Spatafora J.W."/>
            <person name="Yadav J.S."/>
            <person name="Aerts A."/>
            <person name="Benoit I."/>
            <person name="Boyd A."/>
            <person name="Carlson A."/>
            <person name="Copeland A."/>
            <person name="Coutinho P.M."/>
            <person name="de Vries R.P."/>
            <person name="Ferreira P."/>
            <person name="Findley K."/>
            <person name="Foster B."/>
            <person name="Gaskell J."/>
            <person name="Glotzer D."/>
            <person name="Gorecki P."/>
            <person name="Heitman J."/>
            <person name="Hesse C."/>
            <person name="Hori C."/>
            <person name="Igarashi K."/>
            <person name="Jurgens J.A."/>
            <person name="Kallen N."/>
            <person name="Kersten P."/>
            <person name="Kohler A."/>
            <person name="Kuees U."/>
            <person name="Kumar T.K.A."/>
            <person name="Kuo A."/>
            <person name="LaButti K."/>
            <person name="Larrondo L.F."/>
            <person name="Lindquist E."/>
            <person name="Ling A."/>
            <person name="Lombard V."/>
            <person name="Lucas S."/>
            <person name="Lundell T."/>
            <person name="Martin R."/>
            <person name="McLaughlin D.J."/>
            <person name="Morgenstern I."/>
            <person name="Morin E."/>
            <person name="Murat C."/>
            <person name="Nagy L.G."/>
            <person name="Nolan M."/>
            <person name="Ohm R.A."/>
            <person name="Patyshakuliyeva A."/>
            <person name="Rokas A."/>
            <person name="Ruiz-Duenas F.J."/>
            <person name="Sabat G."/>
            <person name="Salamov A."/>
            <person name="Samejima M."/>
            <person name="Schmutz J."/>
            <person name="Slot J.C."/>
            <person name="St John F."/>
            <person name="Stenlid J."/>
            <person name="Sun H."/>
            <person name="Sun S."/>
            <person name="Syed K."/>
            <person name="Tsang A."/>
            <person name="Wiebenga A."/>
            <person name="Young D."/>
            <person name="Pisabarro A."/>
            <person name="Eastwood D.C."/>
            <person name="Martin F."/>
            <person name="Cullen D."/>
            <person name="Grigoriev I.V."/>
            <person name="Hibbett D.S."/>
        </authorList>
    </citation>
    <scope>NUCLEOTIDE SEQUENCE [LARGE SCALE GENOMIC DNA]</scope>
    <source>
        <strain evidence="3">RWD-64-598 SS2</strain>
    </source>
</reference>
<feature type="domain" description="Chalcone isomerase" evidence="1">
    <location>
        <begin position="115"/>
        <end position="244"/>
    </location>
</feature>
<dbReference type="OMA" id="RIIPTRS"/>
<dbReference type="InterPro" id="IPR016087">
    <property type="entry name" value="Chalcone_isomerase"/>
</dbReference>
<name>A0A5M3N4V6_CONPW</name>
<keyword evidence="3" id="KW-1185">Reference proteome</keyword>
<dbReference type="OrthoDB" id="18193at2759"/>
<dbReference type="PANTHER" id="PTHR47284">
    <property type="entry name" value="FATTY-ACID-BINDING PROTEIN 2"/>
    <property type="match status" value="1"/>
</dbReference>
<proteinExistence type="predicted"/>
<dbReference type="KEGG" id="cput:CONPUDRAFT_148537"/>
<accession>A0A5M3N4V6</accession>
<dbReference type="Pfam" id="PF16035">
    <property type="entry name" value="Chalcone_2"/>
    <property type="match status" value="2"/>
</dbReference>
<dbReference type="GeneID" id="19202519"/>
<dbReference type="Proteomes" id="UP000053558">
    <property type="component" value="Unassembled WGS sequence"/>
</dbReference>
<dbReference type="AlphaFoldDB" id="A0A5M3N4V6"/>
<organism evidence="2 3">
    <name type="scientific">Coniophora puteana (strain RWD-64-598)</name>
    <name type="common">Brown rot fungus</name>
    <dbReference type="NCBI Taxonomy" id="741705"/>
    <lineage>
        <taxon>Eukaryota</taxon>
        <taxon>Fungi</taxon>
        <taxon>Dikarya</taxon>
        <taxon>Basidiomycota</taxon>
        <taxon>Agaricomycotina</taxon>
        <taxon>Agaricomycetes</taxon>
        <taxon>Agaricomycetidae</taxon>
        <taxon>Boletales</taxon>
        <taxon>Coniophorineae</taxon>
        <taxon>Coniophoraceae</taxon>
        <taxon>Coniophora</taxon>
    </lineage>
</organism>
<feature type="domain" description="Chalcone isomerase" evidence="1">
    <location>
        <begin position="72"/>
        <end position="103"/>
    </location>
</feature>
<evidence type="ECO:0000259" key="1">
    <source>
        <dbReference type="Pfam" id="PF16035"/>
    </source>
</evidence>
<evidence type="ECO:0000313" key="3">
    <source>
        <dbReference type="Proteomes" id="UP000053558"/>
    </source>
</evidence>
<dbReference type="Gene3D" id="3.50.70.10">
    <property type="match status" value="1"/>
</dbReference>
<dbReference type="SUPFAM" id="SSF54626">
    <property type="entry name" value="Chalcone isomerase"/>
    <property type="match status" value="1"/>
</dbReference>
<sequence length="254" mass="27747">MTLRVASPLHKSRKLAGRSLLLASAGLAITAWTAQPLQLDATLSTESIQVDPATSIEFPTVLNVPSKVYMPTFTLMGVGVRTVSFLGIKVYSVGFYADLSNPSLKDMPMSATKEEKVDYIVRNTACALRIIPTRQTSYSHLRDGFVRALVGRLQLAKQKDSISAKDEVDAQSPIRKLKTMFPTSSMAKGTPLDVVLTAPSANAEVPRSLIFRDLGALESNWVATEFVLAYFEGQGISPPLKKNVFERVDQLQSL</sequence>
<dbReference type="GO" id="GO:0016872">
    <property type="term" value="F:intramolecular lyase activity"/>
    <property type="evidence" value="ECO:0007669"/>
    <property type="project" value="InterPro"/>
</dbReference>
<gene>
    <name evidence="2" type="ORF">CONPUDRAFT_148537</name>
</gene>
<dbReference type="PANTHER" id="PTHR47284:SF3">
    <property type="entry name" value="FATTY-ACID-BINDING PROTEIN 2"/>
    <property type="match status" value="1"/>
</dbReference>
<dbReference type="RefSeq" id="XP_007763261.1">
    <property type="nucleotide sequence ID" value="XM_007765071.1"/>
</dbReference>
<dbReference type="EMBL" id="JH711573">
    <property type="protein sequence ID" value="EIW86449.1"/>
    <property type="molecule type" value="Genomic_DNA"/>
</dbReference>
<dbReference type="InterPro" id="IPR036298">
    <property type="entry name" value="Chalcone_isomerase_sf"/>
</dbReference>